<gene>
    <name evidence="4" type="ORF">SAMN02745243_01474</name>
</gene>
<evidence type="ECO:0000313" key="5">
    <source>
        <dbReference type="Proteomes" id="UP000184301"/>
    </source>
</evidence>
<protein>
    <submittedName>
        <fullName evidence="4">Diguanylate cyclase (GGDEF) domain-containing protein</fullName>
    </submittedName>
</protein>
<dbReference type="SUPFAM" id="SSF141868">
    <property type="entry name" value="EAL domain-like"/>
    <property type="match status" value="1"/>
</dbReference>
<dbReference type="CDD" id="cd01948">
    <property type="entry name" value="EAL"/>
    <property type="match status" value="1"/>
</dbReference>
<dbReference type="InterPro" id="IPR046342">
    <property type="entry name" value="CBS_dom_sf"/>
</dbReference>
<dbReference type="AlphaFoldDB" id="A0A1M6MGH1"/>
<proteinExistence type="predicted"/>
<dbReference type="NCBIfam" id="TIGR00254">
    <property type="entry name" value="GGDEF"/>
    <property type="match status" value="1"/>
</dbReference>
<dbReference type="Pfam" id="PF00571">
    <property type="entry name" value="CBS"/>
    <property type="match status" value="2"/>
</dbReference>
<dbReference type="InterPro" id="IPR000644">
    <property type="entry name" value="CBS_dom"/>
</dbReference>
<dbReference type="PANTHER" id="PTHR33121">
    <property type="entry name" value="CYCLIC DI-GMP PHOSPHODIESTERASE PDEF"/>
    <property type="match status" value="1"/>
</dbReference>
<dbReference type="STRING" id="1121950.SAMN02745243_01474"/>
<dbReference type="InterPro" id="IPR050706">
    <property type="entry name" value="Cyclic-di-GMP_PDE-like"/>
</dbReference>
<dbReference type="Pfam" id="PF00990">
    <property type="entry name" value="GGDEF"/>
    <property type="match status" value="1"/>
</dbReference>
<dbReference type="CDD" id="cd01949">
    <property type="entry name" value="GGDEF"/>
    <property type="match status" value="1"/>
</dbReference>
<evidence type="ECO:0000313" key="4">
    <source>
        <dbReference type="EMBL" id="SHJ82433.1"/>
    </source>
</evidence>
<evidence type="ECO:0000256" key="1">
    <source>
        <dbReference type="SAM" id="Coils"/>
    </source>
</evidence>
<dbReference type="Pfam" id="PF00563">
    <property type="entry name" value="EAL"/>
    <property type="match status" value="1"/>
</dbReference>
<dbReference type="InterPro" id="IPR043128">
    <property type="entry name" value="Rev_trsase/Diguanyl_cyclase"/>
</dbReference>
<feature type="domain" description="EAL" evidence="2">
    <location>
        <begin position="7"/>
        <end position="257"/>
    </location>
</feature>
<dbReference type="Proteomes" id="UP000184301">
    <property type="component" value="Unassembled WGS sequence"/>
</dbReference>
<dbReference type="InterPro" id="IPR029787">
    <property type="entry name" value="Nucleotide_cyclase"/>
</dbReference>
<organism evidence="4 5">
    <name type="scientific">Hespellia stercorisuis DSM 15480</name>
    <dbReference type="NCBI Taxonomy" id="1121950"/>
    <lineage>
        <taxon>Bacteria</taxon>
        <taxon>Bacillati</taxon>
        <taxon>Bacillota</taxon>
        <taxon>Clostridia</taxon>
        <taxon>Lachnospirales</taxon>
        <taxon>Lachnospiraceae</taxon>
        <taxon>Hespellia</taxon>
    </lineage>
</organism>
<dbReference type="EMBL" id="FQZY01000018">
    <property type="protein sequence ID" value="SHJ82433.1"/>
    <property type="molecule type" value="Genomic_DNA"/>
</dbReference>
<dbReference type="InterPro" id="IPR001633">
    <property type="entry name" value="EAL_dom"/>
</dbReference>
<dbReference type="GO" id="GO:0071111">
    <property type="term" value="F:cyclic-guanylate-specific phosphodiesterase activity"/>
    <property type="evidence" value="ECO:0007669"/>
    <property type="project" value="InterPro"/>
</dbReference>
<sequence>MKLSGEKNEVELWMENVIRNKKIKSVFQPIVSLKTGEIYGYEALSRITEDPYAVGIEDLFTYARKSKNLWRLEETCRVRALKKARELPAEKKLFLNADPNVINDKKFISGFTRKKIRKYEIESQNIIFEITEHSAIKDVKMFKQIVQHYQRQDYQIAIDDVGSGYSGLNRICALHPQFLKIDMSIVRNIHNDSVKQSLVQGMVQFGNAAGIELIAEGIENEEEMEEIIRLGVHLGQGFFLGMPLEKFQEEKQTIRKRIVSMYRKHHPHNFAPSILGEVGYICSPKETVTPEKSGEVIYEFMRKNPNITEICIVDDQNYVLGMLTRKRVMELFGGRYGYTLHARDTAGELVTKDCLAVDASTSIEVTSKLAMARPRDMLYDAVVVTRDEKYMGIVTLKDLLETAINIQISRAVDANPLTGLPGNKKIEEVISGCICERQDFTAIYIDIDNFKAYNDAYGFNNGDLMLQALADVLRDTCEKDDFVGHIGGDDFVVIRRKDQAAKLCEELIAKFHAAILELYSPEDRKRGWIVSKDRNGLKAEFPLASLSVSVLISLEQHVKSVDEFSRKIAEIKKKCKQKQGDCYMIKTI</sequence>
<dbReference type="PROSITE" id="PS50887">
    <property type="entry name" value="GGDEF"/>
    <property type="match status" value="1"/>
</dbReference>
<keyword evidence="5" id="KW-1185">Reference proteome</keyword>
<accession>A0A1M6MGH1</accession>
<dbReference type="SUPFAM" id="SSF54631">
    <property type="entry name" value="CBS-domain pair"/>
    <property type="match status" value="1"/>
</dbReference>
<feature type="coiled-coil region" evidence="1">
    <location>
        <begin position="554"/>
        <end position="581"/>
    </location>
</feature>
<dbReference type="Gene3D" id="3.30.70.270">
    <property type="match status" value="1"/>
</dbReference>
<dbReference type="PROSITE" id="PS50883">
    <property type="entry name" value="EAL"/>
    <property type="match status" value="1"/>
</dbReference>
<feature type="domain" description="GGDEF" evidence="3">
    <location>
        <begin position="438"/>
        <end position="588"/>
    </location>
</feature>
<dbReference type="PANTHER" id="PTHR33121:SF76">
    <property type="entry name" value="SIGNALING PROTEIN"/>
    <property type="match status" value="1"/>
</dbReference>
<dbReference type="SUPFAM" id="SSF55073">
    <property type="entry name" value="Nucleotide cyclase"/>
    <property type="match status" value="1"/>
</dbReference>
<dbReference type="Gene3D" id="3.10.580.10">
    <property type="entry name" value="CBS-domain"/>
    <property type="match status" value="1"/>
</dbReference>
<dbReference type="Gene3D" id="3.20.20.450">
    <property type="entry name" value="EAL domain"/>
    <property type="match status" value="1"/>
</dbReference>
<dbReference type="InterPro" id="IPR000160">
    <property type="entry name" value="GGDEF_dom"/>
</dbReference>
<evidence type="ECO:0000259" key="3">
    <source>
        <dbReference type="PROSITE" id="PS50887"/>
    </source>
</evidence>
<evidence type="ECO:0000259" key="2">
    <source>
        <dbReference type="PROSITE" id="PS50883"/>
    </source>
</evidence>
<dbReference type="SMART" id="SM00267">
    <property type="entry name" value="GGDEF"/>
    <property type="match status" value="1"/>
</dbReference>
<name>A0A1M6MGH1_9FIRM</name>
<keyword evidence="1" id="KW-0175">Coiled coil</keyword>
<dbReference type="SMART" id="SM00052">
    <property type="entry name" value="EAL"/>
    <property type="match status" value="1"/>
</dbReference>
<reference evidence="4 5" key="1">
    <citation type="submission" date="2016-11" db="EMBL/GenBank/DDBJ databases">
        <authorList>
            <person name="Jaros S."/>
            <person name="Januszkiewicz K."/>
            <person name="Wedrychowicz H."/>
        </authorList>
    </citation>
    <scope>NUCLEOTIDE SEQUENCE [LARGE SCALE GENOMIC DNA]</scope>
    <source>
        <strain evidence="4 5">DSM 15480</strain>
    </source>
</reference>
<dbReference type="InterPro" id="IPR035919">
    <property type="entry name" value="EAL_sf"/>
</dbReference>